<evidence type="ECO:0000256" key="9">
    <source>
        <dbReference type="SAM" id="Phobius"/>
    </source>
</evidence>
<dbReference type="PANTHER" id="PTHR32044">
    <property type="entry name" value="GLUCOMANNAN 4-BETA-MANNOSYLTRANSFERASE 9"/>
    <property type="match status" value="1"/>
</dbReference>
<dbReference type="SUPFAM" id="SSF53448">
    <property type="entry name" value="Nucleotide-diphospho-sugar transferases"/>
    <property type="match status" value="1"/>
</dbReference>
<dbReference type="GO" id="GO:0016757">
    <property type="term" value="F:glycosyltransferase activity"/>
    <property type="evidence" value="ECO:0007669"/>
    <property type="project" value="UniProtKB-KW"/>
</dbReference>
<feature type="transmembrane region" description="Helical" evidence="9">
    <location>
        <begin position="328"/>
        <end position="348"/>
    </location>
</feature>
<sequence length="477" mass="55300">MYALAQLNLLFNYLKAKKIIDTSEKFDFSNSEEIPFVTIQLPVYNELYVMERLLINIAKLEYPIDKLEIQVLDDSTDESIETTAKHIKIIQEKGIDIQHIRRDNRQGFKAGALKEGLKTAKGNIIAIFDADFLPKKDWLLQTVPYFKDSEIGVVQTRWGHINRDYSTLTKIQAFALDAHFTLEQVGRNSKGHFINFNGTAGLWRKECIYDAGNWEGDTLTEDLDLSYRAQLKNWKFKYLEHVETPAELPIIISAARSQQFRWNKGGAENFQKMMKRVITSKNVSFKTKIHSLLHLLNSSMFTCIFLVAVLSIPMLYIKNEYEHLKMYFYVMSFFVISSLIFFICYWHMYKNTYGGGFKNFIIYIGAFFTFFSIAMGFSLHNTVAVLEGHFGKKSEFVRTPKFNIQTLKDGWKKNKYIKTKPSVHVILEGLLAIYFIFGMYSAFIVGDQGGDFGLFPFHFMLFIGFSYVFFKSVFSKA</sequence>
<dbReference type="AlphaFoldDB" id="H6RI20"/>
<dbReference type="FunFam" id="3.90.550.10:FF:000057">
    <property type="entry name" value="Glycosyltransferase-like protein, family 2"/>
    <property type="match status" value="1"/>
</dbReference>
<dbReference type="InterPro" id="IPR029044">
    <property type="entry name" value="Nucleotide-diphossugar_trans"/>
</dbReference>
<keyword evidence="3 10" id="KW-0808">Transferase</keyword>
<feature type="transmembrane region" description="Helical" evidence="9">
    <location>
        <begin position="425"/>
        <end position="446"/>
    </location>
</feature>
<keyword evidence="5 9" id="KW-1133">Transmembrane helix</keyword>
<gene>
    <name evidence="10" type="ORF">VIS_S3DMC60020</name>
</gene>
<evidence type="ECO:0000256" key="4">
    <source>
        <dbReference type="ARBA" id="ARBA00022692"/>
    </source>
</evidence>
<accession>H6RI20</accession>
<reference evidence="10" key="2">
    <citation type="submission" date="2012-02" db="EMBL/GenBank/DDBJ databases">
        <authorList>
            <person name="Genoscope - CEA"/>
        </authorList>
    </citation>
    <scope>NUCLEOTIDE SEQUENCE</scope>
</reference>
<keyword evidence="6" id="KW-0333">Golgi apparatus</keyword>
<dbReference type="CDD" id="cd06437">
    <property type="entry name" value="CESA_CaSu_A2"/>
    <property type="match status" value="1"/>
</dbReference>
<reference evidence="10" key="1">
    <citation type="journal article" date="2012" name="Environ. Microbiol.">
        <title>Genomic content of uncultured Bacteroidetes from contrasting oceanic provinces in the North Atlantic Ocean.</title>
        <authorList>
            <person name="Gomez-Pereira P.R."/>
            <person name="Schuler M."/>
            <person name="Fuchs B.M."/>
            <person name="Bennke C."/>
            <person name="Teeling H."/>
            <person name="Waldmann J."/>
            <person name="Richter M."/>
            <person name="Barbe V."/>
            <person name="Bataille E."/>
            <person name="Glockner F.O."/>
            <person name="Amann R."/>
        </authorList>
    </citation>
    <scope>NUCLEOTIDE SEQUENCE</scope>
</reference>
<evidence type="ECO:0000256" key="5">
    <source>
        <dbReference type="ARBA" id="ARBA00022989"/>
    </source>
</evidence>
<feature type="transmembrane region" description="Helical" evidence="9">
    <location>
        <begin position="292"/>
        <end position="316"/>
    </location>
</feature>
<evidence type="ECO:0000313" key="10">
    <source>
        <dbReference type="EMBL" id="CCG00681.1"/>
    </source>
</evidence>
<keyword evidence="7 9" id="KW-0472">Membrane</keyword>
<evidence type="ECO:0000256" key="6">
    <source>
        <dbReference type="ARBA" id="ARBA00023034"/>
    </source>
</evidence>
<dbReference type="Gene3D" id="3.90.550.10">
    <property type="entry name" value="Spore Coat Polysaccharide Biosynthesis Protein SpsA, Chain A"/>
    <property type="match status" value="1"/>
</dbReference>
<evidence type="ECO:0000256" key="2">
    <source>
        <dbReference type="ARBA" id="ARBA00022676"/>
    </source>
</evidence>
<keyword evidence="2" id="KW-0328">Glycosyltransferase</keyword>
<evidence type="ECO:0000256" key="3">
    <source>
        <dbReference type="ARBA" id="ARBA00022679"/>
    </source>
</evidence>
<keyword evidence="8" id="KW-0961">Cell wall biogenesis/degradation</keyword>
<dbReference type="EMBL" id="FO117615">
    <property type="protein sequence ID" value="CCG00681.1"/>
    <property type="molecule type" value="Genomic_DNA"/>
</dbReference>
<feature type="transmembrane region" description="Helical" evidence="9">
    <location>
        <begin position="360"/>
        <end position="386"/>
    </location>
</feature>
<protein>
    <submittedName>
        <fullName evidence="10">Glycosyl transferase, family 2</fullName>
    </submittedName>
</protein>
<evidence type="ECO:0000256" key="1">
    <source>
        <dbReference type="ARBA" id="ARBA00004653"/>
    </source>
</evidence>
<keyword evidence="4 9" id="KW-0812">Transmembrane</keyword>
<dbReference type="GO" id="GO:0071555">
    <property type="term" value="P:cell wall organization"/>
    <property type="evidence" value="ECO:0007669"/>
    <property type="project" value="UniProtKB-KW"/>
</dbReference>
<dbReference type="Pfam" id="PF13641">
    <property type="entry name" value="Glyco_tranf_2_3"/>
    <property type="match status" value="1"/>
</dbReference>
<feature type="transmembrane region" description="Helical" evidence="9">
    <location>
        <begin position="452"/>
        <end position="470"/>
    </location>
</feature>
<evidence type="ECO:0000256" key="7">
    <source>
        <dbReference type="ARBA" id="ARBA00023136"/>
    </source>
</evidence>
<organism evidence="10">
    <name type="scientific">uncultured Flavobacteriia bacterium</name>
    <dbReference type="NCBI Taxonomy" id="212695"/>
    <lineage>
        <taxon>Bacteria</taxon>
        <taxon>Pseudomonadati</taxon>
        <taxon>Bacteroidota</taxon>
        <taxon>Flavobacteriia</taxon>
        <taxon>environmental samples</taxon>
    </lineage>
</organism>
<comment type="subcellular location">
    <subcellularLocation>
        <location evidence="1">Golgi apparatus membrane</location>
        <topology evidence="1">Multi-pass membrane protein</topology>
    </subcellularLocation>
</comment>
<evidence type="ECO:0000256" key="8">
    <source>
        <dbReference type="ARBA" id="ARBA00023316"/>
    </source>
</evidence>
<proteinExistence type="predicted"/>
<name>H6RI20_9BACT</name>
<dbReference type="PANTHER" id="PTHR32044:SF80">
    <property type="entry name" value="XYLOGLUCAN GLYCOSYLTRANSFERASE 2-RELATED"/>
    <property type="match status" value="1"/>
</dbReference>